<evidence type="ECO:0000256" key="3">
    <source>
        <dbReference type="ARBA" id="ARBA00023110"/>
    </source>
</evidence>
<protein>
    <recommendedName>
        <fullName evidence="6">Peptidyl-prolyl cis-trans isomerase</fullName>
        <ecNumber evidence="6">5.2.1.8</ecNumber>
    </recommendedName>
</protein>
<name>A0A9X2XV05_9BACT</name>
<comment type="catalytic activity">
    <reaction evidence="1 5 6">
        <text>[protein]-peptidylproline (omega=180) = [protein]-peptidylproline (omega=0)</text>
        <dbReference type="Rhea" id="RHEA:16237"/>
        <dbReference type="Rhea" id="RHEA-COMP:10747"/>
        <dbReference type="Rhea" id="RHEA-COMP:10748"/>
        <dbReference type="ChEBI" id="CHEBI:83833"/>
        <dbReference type="ChEBI" id="CHEBI:83834"/>
        <dbReference type="EC" id="5.2.1.8"/>
    </reaction>
</comment>
<evidence type="ECO:0000313" key="9">
    <source>
        <dbReference type="Proteomes" id="UP001155483"/>
    </source>
</evidence>
<keyword evidence="4 5" id="KW-0413">Isomerase</keyword>
<dbReference type="AlphaFoldDB" id="A0A9X2XV05"/>
<keyword evidence="3 5" id="KW-0697">Rotamase</keyword>
<evidence type="ECO:0000256" key="6">
    <source>
        <dbReference type="RuleBase" id="RU003915"/>
    </source>
</evidence>
<organism evidence="8 9">
    <name type="scientific">Paraflavisolibacter caeni</name>
    <dbReference type="NCBI Taxonomy" id="2982496"/>
    <lineage>
        <taxon>Bacteria</taxon>
        <taxon>Pseudomonadati</taxon>
        <taxon>Bacteroidota</taxon>
        <taxon>Chitinophagia</taxon>
        <taxon>Chitinophagales</taxon>
        <taxon>Chitinophagaceae</taxon>
        <taxon>Paraflavisolibacter</taxon>
    </lineage>
</organism>
<evidence type="ECO:0000259" key="7">
    <source>
        <dbReference type="PROSITE" id="PS50059"/>
    </source>
</evidence>
<evidence type="ECO:0000313" key="8">
    <source>
        <dbReference type="EMBL" id="MCU7549175.1"/>
    </source>
</evidence>
<dbReference type="EC" id="5.2.1.8" evidence="6"/>
<proteinExistence type="inferred from homology"/>
<comment type="caution">
    <text evidence="8">The sequence shown here is derived from an EMBL/GenBank/DDBJ whole genome shotgun (WGS) entry which is preliminary data.</text>
</comment>
<dbReference type="Pfam" id="PF00254">
    <property type="entry name" value="FKBP_C"/>
    <property type="match status" value="1"/>
</dbReference>
<reference evidence="8" key="1">
    <citation type="submission" date="2022-09" db="EMBL/GenBank/DDBJ databases">
        <authorList>
            <person name="Yuan C."/>
            <person name="Ke Z."/>
        </authorList>
    </citation>
    <scope>NUCLEOTIDE SEQUENCE</scope>
    <source>
        <strain evidence="8">LB-8</strain>
    </source>
</reference>
<dbReference type="PROSITE" id="PS51257">
    <property type="entry name" value="PROKAR_LIPOPROTEIN"/>
    <property type="match status" value="1"/>
</dbReference>
<dbReference type="PROSITE" id="PS50059">
    <property type="entry name" value="FKBP_PPIASE"/>
    <property type="match status" value="1"/>
</dbReference>
<evidence type="ECO:0000256" key="5">
    <source>
        <dbReference type="PROSITE-ProRule" id="PRU00277"/>
    </source>
</evidence>
<dbReference type="RefSeq" id="WP_279296617.1">
    <property type="nucleotide sequence ID" value="NZ_JAOTIF010000004.1"/>
</dbReference>
<dbReference type="InterPro" id="IPR046357">
    <property type="entry name" value="PPIase_dom_sf"/>
</dbReference>
<evidence type="ECO:0000256" key="4">
    <source>
        <dbReference type="ARBA" id="ARBA00023235"/>
    </source>
</evidence>
<evidence type="ECO:0000256" key="1">
    <source>
        <dbReference type="ARBA" id="ARBA00000971"/>
    </source>
</evidence>
<accession>A0A9X2XV05</accession>
<evidence type="ECO:0000256" key="2">
    <source>
        <dbReference type="ARBA" id="ARBA00006577"/>
    </source>
</evidence>
<dbReference type="SUPFAM" id="SSF54534">
    <property type="entry name" value="FKBP-like"/>
    <property type="match status" value="1"/>
</dbReference>
<dbReference type="InterPro" id="IPR001179">
    <property type="entry name" value="PPIase_FKBP_dom"/>
</dbReference>
<dbReference type="EMBL" id="JAOTIF010000004">
    <property type="protein sequence ID" value="MCU7549175.1"/>
    <property type="molecule type" value="Genomic_DNA"/>
</dbReference>
<sequence>MMKKLLFCFGLISLFTGCLKNTGSEQKCTYDPCGAKAPSSEIQALKDTLANHGITATEHCSGLFYAIEEQGTGVAPTACSIVTVKYKGTLPNGTVFDQTATDKTYTNYLSSLIRGWINGIPLIKTGGKIHLYIPPSLGYGNQQAGTIPANSILFFDVELVAVQ</sequence>
<gene>
    <name evidence="8" type="ORF">OCK74_08615</name>
</gene>
<dbReference type="PANTHER" id="PTHR43811:SF19">
    <property type="entry name" value="39 KDA FK506-BINDING NUCLEAR PROTEIN"/>
    <property type="match status" value="1"/>
</dbReference>
<comment type="similarity">
    <text evidence="2 6">Belongs to the FKBP-type PPIase family.</text>
</comment>
<dbReference type="Gene3D" id="3.10.50.40">
    <property type="match status" value="1"/>
</dbReference>
<dbReference type="GO" id="GO:0003755">
    <property type="term" value="F:peptidyl-prolyl cis-trans isomerase activity"/>
    <property type="evidence" value="ECO:0007669"/>
    <property type="project" value="UniProtKB-UniRule"/>
</dbReference>
<keyword evidence="9" id="KW-1185">Reference proteome</keyword>
<dbReference type="PANTHER" id="PTHR43811">
    <property type="entry name" value="FKBP-TYPE PEPTIDYL-PROLYL CIS-TRANS ISOMERASE FKPA"/>
    <property type="match status" value="1"/>
</dbReference>
<feature type="domain" description="PPIase FKBP-type" evidence="7">
    <location>
        <begin position="79"/>
        <end position="163"/>
    </location>
</feature>
<reference evidence="8" key="2">
    <citation type="submission" date="2023-04" db="EMBL/GenBank/DDBJ databases">
        <title>Paracnuella aquatica gen. nov., sp. nov., a member of the family Chitinophagaceae isolated from a hot spring.</title>
        <authorList>
            <person name="Wang C."/>
        </authorList>
    </citation>
    <scope>NUCLEOTIDE SEQUENCE</scope>
    <source>
        <strain evidence="8">LB-8</strain>
    </source>
</reference>
<dbReference type="Proteomes" id="UP001155483">
    <property type="component" value="Unassembled WGS sequence"/>
</dbReference>